<dbReference type="GO" id="GO:0005634">
    <property type="term" value="C:nucleus"/>
    <property type="evidence" value="ECO:0007669"/>
    <property type="project" value="TreeGrafter"/>
</dbReference>
<reference evidence="2 3" key="1">
    <citation type="submission" date="2018-11" db="EMBL/GenBank/DDBJ databases">
        <title>Genome sequence of Saitozyma podzolica DSM 27192.</title>
        <authorList>
            <person name="Aliyu H."/>
            <person name="Gorte O."/>
            <person name="Ochsenreither K."/>
        </authorList>
    </citation>
    <scope>NUCLEOTIDE SEQUENCE [LARGE SCALE GENOMIC DNA]</scope>
    <source>
        <strain evidence="2 3">DSM 27192</strain>
    </source>
</reference>
<organism evidence="2 3">
    <name type="scientific">Saitozyma podzolica</name>
    <dbReference type="NCBI Taxonomy" id="1890683"/>
    <lineage>
        <taxon>Eukaryota</taxon>
        <taxon>Fungi</taxon>
        <taxon>Dikarya</taxon>
        <taxon>Basidiomycota</taxon>
        <taxon>Agaricomycotina</taxon>
        <taxon>Tremellomycetes</taxon>
        <taxon>Tremellales</taxon>
        <taxon>Trimorphomycetaceae</taxon>
        <taxon>Saitozyma</taxon>
    </lineage>
</organism>
<evidence type="ECO:0000313" key="2">
    <source>
        <dbReference type="EMBL" id="RSH88726.1"/>
    </source>
</evidence>
<dbReference type="EMBL" id="RSCD01000016">
    <property type="protein sequence ID" value="RSH88726.1"/>
    <property type="molecule type" value="Genomic_DNA"/>
</dbReference>
<dbReference type="GO" id="GO:0042781">
    <property type="term" value="F:3'-tRNA processing endoribonuclease activity"/>
    <property type="evidence" value="ECO:0007669"/>
    <property type="project" value="TreeGrafter"/>
</dbReference>
<dbReference type="PANTHER" id="PTHR46018">
    <property type="entry name" value="ZINC PHOSPHODIESTERASE ELAC PROTEIN 1"/>
    <property type="match status" value="1"/>
</dbReference>
<proteinExistence type="predicted"/>
<dbReference type="Gene3D" id="3.60.15.10">
    <property type="entry name" value="Ribonuclease Z/Hydroxyacylglutathione hydrolase-like"/>
    <property type="match status" value="1"/>
</dbReference>
<protein>
    <recommendedName>
        <fullName evidence="1">Metallo-beta-lactamase domain-containing protein</fullName>
    </recommendedName>
</protein>
<feature type="domain" description="Metallo-beta-lactamase" evidence="1">
    <location>
        <begin position="42"/>
        <end position="168"/>
    </location>
</feature>
<dbReference type="InterPro" id="IPR036866">
    <property type="entry name" value="RibonucZ/Hydroxyglut_hydro"/>
</dbReference>
<dbReference type="PANTHER" id="PTHR46018:SF2">
    <property type="entry name" value="ZINC PHOSPHODIESTERASE ELAC PROTEIN 1"/>
    <property type="match status" value="1"/>
</dbReference>
<dbReference type="Pfam" id="PF00753">
    <property type="entry name" value="Lactamase_B"/>
    <property type="match status" value="1"/>
</dbReference>
<name>A0A427YCD1_9TREE</name>
<keyword evidence="3" id="KW-1185">Reference proteome</keyword>
<comment type="caution">
    <text evidence="2">The sequence shown here is derived from an EMBL/GenBank/DDBJ whole genome shotgun (WGS) entry which is preliminary data.</text>
</comment>
<dbReference type="OrthoDB" id="527344at2759"/>
<evidence type="ECO:0000259" key="1">
    <source>
        <dbReference type="Pfam" id="PF00753"/>
    </source>
</evidence>
<dbReference type="SUPFAM" id="SSF56281">
    <property type="entry name" value="Metallo-hydrolase/oxidoreductase"/>
    <property type="match status" value="1"/>
</dbReference>
<evidence type="ECO:0000313" key="3">
    <source>
        <dbReference type="Proteomes" id="UP000279259"/>
    </source>
</evidence>
<dbReference type="InterPro" id="IPR001279">
    <property type="entry name" value="Metallo-B-lactamas"/>
</dbReference>
<dbReference type="Proteomes" id="UP000279259">
    <property type="component" value="Unassembled WGS sequence"/>
</dbReference>
<accession>A0A427YCD1</accession>
<dbReference type="AlphaFoldDB" id="A0A427YCD1"/>
<sequence length="219" mass="23605">MSTARYLGWSVPMKQHPGMNDQVIDLHADRPGGGPIVSRNCSSLAVDFGNDIWLFDAADGTLNRLQMSHLKMSNISRMFITHMHADHVLGIVPILKTVMSGIGVSPEQAERTRALGIHKVASFHIYGPRGVRELVRTTLRLTEMGLSGAYAVHELLPADGSPSVTCQAEELHQNEAVGKDIRADELGVWEGILEEGVARGGGRGALARGLSPIEVSSPL</sequence>
<dbReference type="STRING" id="1890683.A0A427YCD1"/>
<gene>
    <name evidence="2" type="ORF">EHS25_002953</name>
</gene>